<name>A0A3N4LNC3_9PEZI</name>
<proteinExistence type="predicted"/>
<dbReference type="InParanoid" id="A0A3N4LNC3"/>
<dbReference type="Proteomes" id="UP000267821">
    <property type="component" value="Unassembled WGS sequence"/>
</dbReference>
<evidence type="ECO:0000313" key="2">
    <source>
        <dbReference type="Proteomes" id="UP000267821"/>
    </source>
</evidence>
<evidence type="ECO:0000313" key="1">
    <source>
        <dbReference type="EMBL" id="RPB24340.1"/>
    </source>
</evidence>
<keyword evidence="2" id="KW-1185">Reference proteome</keyword>
<evidence type="ECO:0008006" key="3">
    <source>
        <dbReference type="Google" id="ProtNLM"/>
    </source>
</evidence>
<dbReference type="OrthoDB" id="5403729at2759"/>
<protein>
    <recommendedName>
        <fullName evidence="3">Nuclear distribution protein RO10</fullName>
    </recommendedName>
</protein>
<accession>A0A3N4LNC3</accession>
<gene>
    <name evidence="1" type="ORF">L211DRAFT_824339</name>
</gene>
<sequence>MDNPLEHTADETIRALNLRLRRLEYLLHGGSPTMSLSEPPPLPPLSTLTRENSVRARIDSLDKQLLALYNRHPTVRAVLDLYVQYPTLFSSPHLPTPLPQHLFPPNPALPSSSLSPAEKFTTILATSTAYQTFSSQLNSIMDSPIPNPNTSIELISLIPRINKVELLQEAQIKEISELRKRSARLLERWYLVGVEGGNECAAEWEERTGVVERVVGRVERGIREEMGQGVLG</sequence>
<reference evidence="1 2" key="1">
    <citation type="journal article" date="2018" name="Nat. Ecol. Evol.">
        <title>Pezizomycetes genomes reveal the molecular basis of ectomycorrhizal truffle lifestyle.</title>
        <authorList>
            <person name="Murat C."/>
            <person name="Payen T."/>
            <person name="Noel B."/>
            <person name="Kuo A."/>
            <person name="Morin E."/>
            <person name="Chen J."/>
            <person name="Kohler A."/>
            <person name="Krizsan K."/>
            <person name="Balestrini R."/>
            <person name="Da Silva C."/>
            <person name="Montanini B."/>
            <person name="Hainaut M."/>
            <person name="Levati E."/>
            <person name="Barry K.W."/>
            <person name="Belfiori B."/>
            <person name="Cichocki N."/>
            <person name="Clum A."/>
            <person name="Dockter R.B."/>
            <person name="Fauchery L."/>
            <person name="Guy J."/>
            <person name="Iotti M."/>
            <person name="Le Tacon F."/>
            <person name="Lindquist E.A."/>
            <person name="Lipzen A."/>
            <person name="Malagnac F."/>
            <person name="Mello A."/>
            <person name="Molinier V."/>
            <person name="Miyauchi S."/>
            <person name="Poulain J."/>
            <person name="Riccioni C."/>
            <person name="Rubini A."/>
            <person name="Sitrit Y."/>
            <person name="Splivallo R."/>
            <person name="Traeger S."/>
            <person name="Wang M."/>
            <person name="Zifcakova L."/>
            <person name="Wipf D."/>
            <person name="Zambonelli A."/>
            <person name="Paolocci F."/>
            <person name="Nowrousian M."/>
            <person name="Ottonello S."/>
            <person name="Baldrian P."/>
            <person name="Spatafora J.W."/>
            <person name="Henrissat B."/>
            <person name="Nagy L.G."/>
            <person name="Aury J.M."/>
            <person name="Wincker P."/>
            <person name="Grigoriev I.V."/>
            <person name="Bonfante P."/>
            <person name="Martin F.M."/>
        </authorList>
    </citation>
    <scope>NUCLEOTIDE SEQUENCE [LARGE SCALE GENOMIC DNA]</scope>
    <source>
        <strain evidence="1 2">ATCC MYA-4762</strain>
    </source>
</reference>
<dbReference type="EMBL" id="ML121542">
    <property type="protein sequence ID" value="RPB24340.1"/>
    <property type="molecule type" value="Genomic_DNA"/>
</dbReference>
<dbReference type="AlphaFoldDB" id="A0A3N4LNC3"/>
<organism evidence="1 2">
    <name type="scientific">Terfezia boudieri ATCC MYA-4762</name>
    <dbReference type="NCBI Taxonomy" id="1051890"/>
    <lineage>
        <taxon>Eukaryota</taxon>
        <taxon>Fungi</taxon>
        <taxon>Dikarya</taxon>
        <taxon>Ascomycota</taxon>
        <taxon>Pezizomycotina</taxon>
        <taxon>Pezizomycetes</taxon>
        <taxon>Pezizales</taxon>
        <taxon>Pezizaceae</taxon>
        <taxon>Terfezia</taxon>
    </lineage>
</organism>